<protein>
    <submittedName>
        <fullName evidence="2">Uncharacterized protein</fullName>
    </submittedName>
</protein>
<comment type="caution">
    <text evidence="2">The sequence shown here is derived from an EMBL/GenBank/DDBJ whole genome shotgun (WGS) entry which is preliminary data.</text>
</comment>
<name>A0ABY2E5G5_9MICO</name>
<reference evidence="2 3" key="1">
    <citation type="submission" date="2019-03" db="EMBL/GenBank/DDBJ databases">
        <title>Genomic features of bacteria from cold environments.</title>
        <authorList>
            <person name="Shen L."/>
        </authorList>
    </citation>
    <scope>NUCLEOTIDE SEQUENCE [LARGE SCALE GENOMIC DNA]</scope>
    <source>
        <strain evidence="3">T3246-1</strain>
    </source>
</reference>
<feature type="region of interest" description="Disordered" evidence="1">
    <location>
        <begin position="55"/>
        <end position="74"/>
    </location>
</feature>
<dbReference type="Proteomes" id="UP000504882">
    <property type="component" value="Unassembled WGS sequence"/>
</dbReference>
<sequence length="141" mass="14041">MRLGASGLGGACGSGPRASAALRFGGSAASAALRFGGSAARRLCGSGARRLEGCGGPGPCGSAAARRRPGPRGPASTVALGVSVGCRPVASRLPRLRVARGDAAGATVPVARRRAAVAVTSRVTGWGRFRCRLVCRSARCR</sequence>
<evidence type="ECO:0000313" key="3">
    <source>
        <dbReference type="Proteomes" id="UP000504882"/>
    </source>
</evidence>
<proteinExistence type="predicted"/>
<organism evidence="2 3">
    <name type="scientific">Occultella glacieicola</name>
    <dbReference type="NCBI Taxonomy" id="2518684"/>
    <lineage>
        <taxon>Bacteria</taxon>
        <taxon>Bacillati</taxon>
        <taxon>Actinomycetota</taxon>
        <taxon>Actinomycetes</taxon>
        <taxon>Micrococcales</taxon>
        <taxon>Ruaniaceae</taxon>
        <taxon>Occultella</taxon>
    </lineage>
</organism>
<keyword evidence="3" id="KW-1185">Reference proteome</keyword>
<gene>
    <name evidence="2" type="ORF">EXU48_08660</name>
</gene>
<dbReference type="EMBL" id="SMNA01000004">
    <property type="protein sequence ID" value="TDE94854.1"/>
    <property type="molecule type" value="Genomic_DNA"/>
</dbReference>
<evidence type="ECO:0000256" key="1">
    <source>
        <dbReference type="SAM" id="MobiDB-lite"/>
    </source>
</evidence>
<evidence type="ECO:0000313" key="2">
    <source>
        <dbReference type="EMBL" id="TDE94854.1"/>
    </source>
</evidence>
<accession>A0ABY2E5G5</accession>